<evidence type="ECO:0000313" key="1">
    <source>
        <dbReference type="EMBL" id="CAI2187570.1"/>
    </source>
</evidence>
<name>A0A9W4X5A3_9GLOM</name>
<evidence type="ECO:0000313" key="2">
    <source>
        <dbReference type="Proteomes" id="UP001153678"/>
    </source>
</evidence>
<protein>
    <submittedName>
        <fullName evidence="1">14044_t:CDS:1</fullName>
    </submittedName>
</protein>
<sequence length="138" mass="15894">MNALDKFKQVSQQDLHRFLASDHRDFNVLSVSFKQILSTQRTSVILSKNSAKSFYLKDKNRAKPVEINPKPTPPVDCRQDAQNCSYFSLFSSKEKRLHTLFKDKIEANFEGTAETRPLLFLTLTFNTTRQDLSAFTTN</sequence>
<proteinExistence type="predicted"/>
<dbReference type="EMBL" id="CAMKVN010004700">
    <property type="protein sequence ID" value="CAI2187570.1"/>
    <property type="molecule type" value="Genomic_DNA"/>
</dbReference>
<dbReference type="Proteomes" id="UP001153678">
    <property type="component" value="Unassembled WGS sequence"/>
</dbReference>
<dbReference type="AlphaFoldDB" id="A0A9W4X5A3"/>
<accession>A0A9W4X5A3</accession>
<comment type="caution">
    <text evidence="1">The sequence shown here is derived from an EMBL/GenBank/DDBJ whole genome shotgun (WGS) entry which is preliminary data.</text>
</comment>
<dbReference type="OrthoDB" id="2438547at2759"/>
<organism evidence="1 2">
    <name type="scientific">Funneliformis geosporum</name>
    <dbReference type="NCBI Taxonomy" id="1117311"/>
    <lineage>
        <taxon>Eukaryota</taxon>
        <taxon>Fungi</taxon>
        <taxon>Fungi incertae sedis</taxon>
        <taxon>Mucoromycota</taxon>
        <taxon>Glomeromycotina</taxon>
        <taxon>Glomeromycetes</taxon>
        <taxon>Glomerales</taxon>
        <taxon>Glomeraceae</taxon>
        <taxon>Funneliformis</taxon>
    </lineage>
</organism>
<keyword evidence="2" id="KW-1185">Reference proteome</keyword>
<gene>
    <name evidence="1" type="ORF">FWILDA_LOCUS13147</name>
</gene>
<reference evidence="1" key="1">
    <citation type="submission" date="2022-08" db="EMBL/GenBank/DDBJ databases">
        <authorList>
            <person name="Kallberg Y."/>
            <person name="Tangrot J."/>
            <person name="Rosling A."/>
        </authorList>
    </citation>
    <scope>NUCLEOTIDE SEQUENCE</scope>
    <source>
        <strain evidence="1">Wild A</strain>
    </source>
</reference>